<dbReference type="Pfam" id="PF01494">
    <property type="entry name" value="FAD_binding_3"/>
    <property type="match status" value="1"/>
</dbReference>
<dbReference type="EMBL" id="SMCX01000029">
    <property type="protein sequence ID" value="TCW20641.1"/>
    <property type="molecule type" value="Genomic_DNA"/>
</dbReference>
<comment type="caution">
    <text evidence="4">The sequence shown here is derived from an EMBL/GenBank/DDBJ whole genome shotgun (WGS) entry which is preliminary data.</text>
</comment>
<feature type="region of interest" description="Disordered" evidence="2">
    <location>
        <begin position="1"/>
        <end position="27"/>
    </location>
</feature>
<evidence type="ECO:0000313" key="4">
    <source>
        <dbReference type="EMBL" id="TCW20641.1"/>
    </source>
</evidence>
<organism evidence="4 5">
    <name type="scientific">Dietzia cinnamea</name>
    <dbReference type="NCBI Taxonomy" id="321318"/>
    <lineage>
        <taxon>Bacteria</taxon>
        <taxon>Bacillati</taxon>
        <taxon>Actinomycetota</taxon>
        <taxon>Actinomycetes</taxon>
        <taxon>Mycobacteriales</taxon>
        <taxon>Dietziaceae</taxon>
        <taxon>Dietzia</taxon>
    </lineage>
</organism>
<dbReference type="Gene3D" id="3.50.50.60">
    <property type="entry name" value="FAD/NAD(P)-binding domain"/>
    <property type="match status" value="1"/>
</dbReference>
<dbReference type="GO" id="GO:0016491">
    <property type="term" value="F:oxidoreductase activity"/>
    <property type="evidence" value="ECO:0007669"/>
    <property type="project" value="UniProtKB-KW"/>
</dbReference>
<evidence type="ECO:0000313" key="5">
    <source>
        <dbReference type="Proteomes" id="UP000295805"/>
    </source>
</evidence>
<keyword evidence="1" id="KW-0560">Oxidoreductase</keyword>
<reference evidence="4 5" key="1">
    <citation type="submission" date="2019-03" db="EMBL/GenBank/DDBJ databases">
        <title>Root nodule microbial communities of legume samples collected from USA, Mexico and Botswana.</title>
        <authorList>
            <person name="Hirsch A."/>
        </authorList>
    </citation>
    <scope>NUCLEOTIDE SEQUENCE [LARGE SCALE GENOMIC DNA]</scope>
    <source>
        <strain evidence="4 5">55</strain>
    </source>
</reference>
<dbReference type="SUPFAM" id="SSF51905">
    <property type="entry name" value="FAD/NAD(P)-binding domain"/>
    <property type="match status" value="1"/>
</dbReference>
<feature type="compositionally biased region" description="Basic and acidic residues" evidence="2">
    <location>
        <begin position="470"/>
        <end position="482"/>
    </location>
</feature>
<dbReference type="InterPro" id="IPR002938">
    <property type="entry name" value="FAD-bd"/>
</dbReference>
<sequence>MSSVPAAFFDSPDNVPPDADERQAMSHAHAPVPERTDVLVAGAGPAGMLLGLLLAGQGLDVVVLDSSATSHRTFRGESISPDSVRVLRSVGVLDHVADDRRRTVSGIRIVDAGHDVLGVDFASLSACGELPHEIPQDVLLEAAAERGSAFPGFHLIRPATAVGVIREGGRVTGLRVERDGAETIVRARVVVAADGRYGTLAADAGIAIRRRPAARDFLWFKITPPADWDATSYQVRIDDDAHAMCIPTVPDLLRLGINIPSGGLRAIRKEGIGAFHDRVAALVPELADPVREQVRSWRDTSMLEIFTSAADRWWLPGFVAVGDAAHTLSPVLAQGVNHAILDAVVLADQLGPVLVASGDVEVDTRLCKFADLREPRVAAARALQLRQEFAFAQSGPVRTLARRGVYRTLDAVAPLRAHIWGRLYYSMDLPDDPAAAALDRLTHRMGNQPSHPSSIPVEKSVANPGDSWESADRWAKIDRSAS</sequence>
<dbReference type="InterPro" id="IPR050631">
    <property type="entry name" value="PheA/TfdB_FAD_monoxygenase"/>
</dbReference>
<evidence type="ECO:0000256" key="2">
    <source>
        <dbReference type="SAM" id="MobiDB-lite"/>
    </source>
</evidence>
<accession>A0A4V2W7I3</accession>
<protein>
    <submittedName>
        <fullName evidence="4">2-polyprenyl-6-methoxyphenol hydroxylase-like FAD-dependent oxidoreductase</fullName>
    </submittedName>
</protein>
<feature type="domain" description="FAD-binding" evidence="3">
    <location>
        <begin position="35"/>
        <end position="358"/>
    </location>
</feature>
<evidence type="ECO:0000259" key="3">
    <source>
        <dbReference type="Pfam" id="PF01494"/>
    </source>
</evidence>
<evidence type="ECO:0000256" key="1">
    <source>
        <dbReference type="ARBA" id="ARBA00023002"/>
    </source>
</evidence>
<dbReference type="Proteomes" id="UP000295805">
    <property type="component" value="Unassembled WGS sequence"/>
</dbReference>
<dbReference type="GO" id="GO:0071949">
    <property type="term" value="F:FAD binding"/>
    <property type="evidence" value="ECO:0007669"/>
    <property type="project" value="InterPro"/>
</dbReference>
<name>A0A4V2W7I3_9ACTN</name>
<dbReference type="AlphaFoldDB" id="A0A4V2W7I3"/>
<gene>
    <name evidence="4" type="ORF">EDD19_1295</name>
</gene>
<proteinExistence type="predicted"/>
<dbReference type="PANTHER" id="PTHR43476:SF5">
    <property type="entry name" value="FAD-DEPENDENT MONOOXYGENASE"/>
    <property type="match status" value="1"/>
</dbReference>
<feature type="region of interest" description="Disordered" evidence="2">
    <location>
        <begin position="444"/>
        <end position="482"/>
    </location>
</feature>
<dbReference type="PRINTS" id="PR00420">
    <property type="entry name" value="RNGMNOXGNASE"/>
</dbReference>
<dbReference type="InterPro" id="IPR036188">
    <property type="entry name" value="FAD/NAD-bd_sf"/>
</dbReference>
<dbReference type="PANTHER" id="PTHR43476">
    <property type="entry name" value="3-(3-HYDROXY-PHENYL)PROPIONATE/3-HYDROXYCINNAMIC ACID HYDROXYLASE"/>
    <property type="match status" value="1"/>
</dbReference>